<accession>A0A0E3ZKT0</accession>
<dbReference type="InterPro" id="IPR036398">
    <property type="entry name" value="CA_dom_sf"/>
</dbReference>
<feature type="domain" description="Alpha-carbonic anhydrase" evidence="8">
    <location>
        <begin position="112"/>
        <end position="352"/>
    </location>
</feature>
<dbReference type="SMART" id="SM01057">
    <property type="entry name" value="Carb_anhydrase"/>
    <property type="match status" value="1"/>
</dbReference>
<dbReference type="InterPro" id="IPR041891">
    <property type="entry name" value="Alpha_CA_prokaryot-like"/>
</dbReference>
<evidence type="ECO:0000256" key="6">
    <source>
        <dbReference type="ARBA" id="ARBA00048348"/>
    </source>
</evidence>
<dbReference type="OrthoDB" id="5327615at2"/>
<dbReference type="CDD" id="cd03124">
    <property type="entry name" value="alpha_CA_prokaryotic_like"/>
    <property type="match status" value="1"/>
</dbReference>
<dbReference type="GO" id="GO:0004089">
    <property type="term" value="F:carbonate dehydratase activity"/>
    <property type="evidence" value="ECO:0007669"/>
    <property type="project" value="UniProtKB-EC"/>
</dbReference>
<dbReference type="InterPro" id="IPR001148">
    <property type="entry name" value="CA_dom"/>
</dbReference>
<name>A0A0E3ZKT0_9BURK</name>
<keyword evidence="3" id="KW-0479">Metal-binding</keyword>
<evidence type="ECO:0000256" key="1">
    <source>
        <dbReference type="ARBA" id="ARBA00010718"/>
    </source>
</evidence>
<dbReference type="SUPFAM" id="SSF51069">
    <property type="entry name" value="Carbonic anhydrase"/>
    <property type="match status" value="1"/>
</dbReference>
<dbReference type="Pfam" id="PF00194">
    <property type="entry name" value="Carb_anhydrase"/>
    <property type="match status" value="1"/>
</dbReference>
<dbReference type="PANTHER" id="PTHR18952:SF265">
    <property type="entry name" value="CARBONIC ANHYDRASE"/>
    <property type="match status" value="1"/>
</dbReference>
<keyword evidence="7" id="KW-0732">Signal</keyword>
<dbReference type="HOGENOM" id="CLU_039326_0_2_4"/>
<dbReference type="EMBL" id="CP007501">
    <property type="protein sequence ID" value="AKD24786.1"/>
    <property type="molecule type" value="Genomic_DNA"/>
</dbReference>
<evidence type="ECO:0000256" key="3">
    <source>
        <dbReference type="ARBA" id="ARBA00022723"/>
    </source>
</evidence>
<evidence type="ECO:0000256" key="2">
    <source>
        <dbReference type="ARBA" id="ARBA00012925"/>
    </source>
</evidence>
<dbReference type="EC" id="4.2.1.1" evidence="2"/>
<evidence type="ECO:0000259" key="8">
    <source>
        <dbReference type="PROSITE" id="PS51144"/>
    </source>
</evidence>
<proteinExistence type="inferred from homology"/>
<reference evidence="9 10" key="1">
    <citation type="submission" date="2014-03" db="EMBL/GenBank/DDBJ databases">
        <title>Genome of Polynucleobacter strain MWH-MoK4.</title>
        <authorList>
            <person name="Hahn M.W."/>
        </authorList>
    </citation>
    <scope>NUCLEOTIDE SEQUENCE [LARGE SCALE GENOMIC DNA]</scope>
    <source>
        <strain evidence="9 10">MWH-MoK4</strain>
    </source>
</reference>
<comment type="catalytic activity">
    <reaction evidence="6">
        <text>hydrogencarbonate + H(+) = CO2 + H2O</text>
        <dbReference type="Rhea" id="RHEA:10748"/>
        <dbReference type="ChEBI" id="CHEBI:15377"/>
        <dbReference type="ChEBI" id="CHEBI:15378"/>
        <dbReference type="ChEBI" id="CHEBI:16526"/>
        <dbReference type="ChEBI" id="CHEBI:17544"/>
        <dbReference type="EC" id="4.2.1.1"/>
    </reaction>
</comment>
<dbReference type="PROSITE" id="PS51144">
    <property type="entry name" value="ALPHA_CA_2"/>
    <property type="match status" value="1"/>
</dbReference>
<evidence type="ECO:0000256" key="7">
    <source>
        <dbReference type="SAM" id="SignalP"/>
    </source>
</evidence>
<keyword evidence="10" id="KW-1185">Reference proteome</keyword>
<comment type="similarity">
    <text evidence="1">Belongs to the alpha-carbonic anhydrase family.</text>
</comment>
<evidence type="ECO:0000313" key="10">
    <source>
        <dbReference type="Proteomes" id="UP000061135"/>
    </source>
</evidence>
<feature type="signal peptide" evidence="7">
    <location>
        <begin position="1"/>
        <end position="27"/>
    </location>
</feature>
<sequence>MMNRMLSPYALALALALCLLPTRPVMASDPAPTANVADKVVDKAKVTVSPAPSSDDEMSKALTNKISKGSGDIVIRTSDLPAGGSAPVSKETKNKPVVKASTKPAEKELHAHQWSYFDGPGGPDNWGNLGKENLACLKGKSQSPININVDRAVKAELNPIEFIYRASPLSIIDDGHTIMVNYGEGSNLMVDGRQYRLVQFHFHKPSEEAINGERTDMVAHLVHQHHEGSIAVVAVLMSTVKPASSRKYWWGDDAVKENAFINTLWNNVPLVKGKTEMPGVMIDINQLLPADKNYFTYMGSLTEPPCTENVLWLVLKNPIYVSEEQVKNFDRMYPMNARPLQPKGDRLVKATK</sequence>
<dbReference type="STRING" id="1835254.CL55_00004530"/>
<dbReference type="Gene3D" id="3.10.200.10">
    <property type="entry name" value="Alpha carbonic anhydrase"/>
    <property type="match status" value="1"/>
</dbReference>
<keyword evidence="5 9" id="KW-0456">Lyase</keyword>
<dbReference type="PANTHER" id="PTHR18952">
    <property type="entry name" value="CARBONIC ANHYDRASE"/>
    <property type="match status" value="1"/>
</dbReference>
<organism evidence="9 10">
    <name type="scientific">Polynucleobacter duraquae</name>
    <dbReference type="NCBI Taxonomy" id="1835254"/>
    <lineage>
        <taxon>Bacteria</taxon>
        <taxon>Pseudomonadati</taxon>
        <taxon>Pseudomonadota</taxon>
        <taxon>Betaproteobacteria</taxon>
        <taxon>Burkholderiales</taxon>
        <taxon>Burkholderiaceae</taxon>
        <taxon>Polynucleobacter</taxon>
    </lineage>
</organism>
<feature type="chain" id="PRO_5002416637" description="carbonic anhydrase" evidence="7">
    <location>
        <begin position="28"/>
        <end position="352"/>
    </location>
</feature>
<keyword evidence="4" id="KW-0862">Zinc</keyword>
<evidence type="ECO:0000256" key="5">
    <source>
        <dbReference type="ARBA" id="ARBA00023239"/>
    </source>
</evidence>
<evidence type="ECO:0000313" key="9">
    <source>
        <dbReference type="EMBL" id="AKD24786.1"/>
    </source>
</evidence>
<evidence type="ECO:0000256" key="4">
    <source>
        <dbReference type="ARBA" id="ARBA00022833"/>
    </source>
</evidence>
<dbReference type="KEGG" id="pdq:CL55_00004530"/>
<protein>
    <recommendedName>
        <fullName evidence="2">carbonic anhydrase</fullName>
        <ecNumber evidence="2">4.2.1.1</ecNumber>
    </recommendedName>
</protein>
<dbReference type="GO" id="GO:0008270">
    <property type="term" value="F:zinc ion binding"/>
    <property type="evidence" value="ECO:0007669"/>
    <property type="project" value="InterPro"/>
</dbReference>
<dbReference type="AlphaFoldDB" id="A0A0E3ZKT0"/>
<dbReference type="PATRIC" id="fig|576611.7.peg.457"/>
<gene>
    <name evidence="9" type="ORF">CL55_00004530</name>
</gene>
<dbReference type="Proteomes" id="UP000061135">
    <property type="component" value="Chromosome"/>
</dbReference>
<dbReference type="InterPro" id="IPR023561">
    <property type="entry name" value="Carbonic_anhydrase_a-class"/>
</dbReference>
<dbReference type="RefSeq" id="WP_052728716.1">
    <property type="nucleotide sequence ID" value="NZ_CP007501.1"/>
</dbReference>